<accession>A0A2S2C691</accession>
<feature type="signal peptide" evidence="3">
    <location>
        <begin position="1"/>
        <end position="30"/>
    </location>
</feature>
<gene>
    <name evidence="4" type="ORF">CBI38_33970</name>
</gene>
<dbReference type="OrthoDB" id="153031at2"/>
<name>A0A2S2C691_9NOCA</name>
<evidence type="ECO:0000256" key="2">
    <source>
        <dbReference type="SAM" id="Phobius"/>
    </source>
</evidence>
<sequence length="354" mass="38241">MPISLRLSRHGTACAAIMAGTLLLTMSALAPTYAASQLVKIPLDVEADTVSTGSAQLLNAAALTKGKLEIDPTVPITVNQRVTVQDPSDSNTVTLQSAVQMTRDDRNGPRSVINASVDRTTVDRRTGYAVSEPSGSIQSSLDKPAEPVAHEGLQFKFPFDTKKLSYPYFDTTLRSSRAIDFVKETEIKGLPVYQFHQRIEPTSIGGAITLPAVNWGRTGTDSVSLKRVYGVTRDLWVEPVSGAIVQVRQHYNQHFGSDIDDPDPVTIIDVTTMLDEQSVDEQVERAVAYKRQIQWGTVYGPGIGAAAGFLLVAGGVYLGVMSSQRAPAKQKPLEEVTVTEEPVGVRDRVSSANT</sequence>
<evidence type="ECO:0000256" key="3">
    <source>
        <dbReference type="SAM" id="SignalP"/>
    </source>
</evidence>
<keyword evidence="3" id="KW-0732">Signal</keyword>
<dbReference type="KEGG" id="roz:CBI38_33970"/>
<keyword evidence="4" id="KW-0614">Plasmid</keyword>
<dbReference type="RefSeq" id="WP_109335870.1">
    <property type="nucleotide sequence ID" value="NZ_CP021355.1"/>
</dbReference>
<dbReference type="InterPro" id="IPR021424">
    <property type="entry name" value="PorA"/>
</dbReference>
<feature type="region of interest" description="Disordered" evidence="1">
    <location>
        <begin position="327"/>
        <end position="354"/>
    </location>
</feature>
<dbReference type="Proteomes" id="UP000245711">
    <property type="component" value="Plasmid pRB98"/>
</dbReference>
<reference evidence="4 5" key="1">
    <citation type="submission" date="2017-05" db="EMBL/GenBank/DDBJ databases">
        <title>Isolation of Rhodococcus sp. S2-17 biodegrading of BP-3.</title>
        <authorList>
            <person name="Lee Y."/>
            <person name="Kim K.H."/>
            <person name="Chun B.H."/>
            <person name="Jung H.S."/>
            <person name="Jeon C.O."/>
        </authorList>
    </citation>
    <scope>NUCLEOTIDE SEQUENCE [LARGE SCALE GENOMIC DNA]</scope>
    <source>
        <strain evidence="4 5">S2-17</strain>
        <plasmid evidence="5">prb98</plasmid>
    </source>
</reference>
<dbReference type="EMBL" id="CP021355">
    <property type="protein sequence ID" value="AWK76417.1"/>
    <property type="molecule type" value="Genomic_DNA"/>
</dbReference>
<proteinExistence type="predicted"/>
<keyword evidence="2" id="KW-1133">Transmembrane helix</keyword>
<organism evidence="4 5">
    <name type="scientific">Rhodococcus oxybenzonivorans</name>
    <dbReference type="NCBI Taxonomy" id="1990687"/>
    <lineage>
        <taxon>Bacteria</taxon>
        <taxon>Bacillati</taxon>
        <taxon>Actinomycetota</taxon>
        <taxon>Actinomycetes</taxon>
        <taxon>Mycobacteriales</taxon>
        <taxon>Nocardiaceae</taxon>
        <taxon>Rhodococcus</taxon>
    </lineage>
</organism>
<keyword evidence="2" id="KW-0812">Transmembrane</keyword>
<evidence type="ECO:0000313" key="5">
    <source>
        <dbReference type="Proteomes" id="UP000245711"/>
    </source>
</evidence>
<keyword evidence="2" id="KW-0472">Membrane</keyword>
<keyword evidence="5" id="KW-1185">Reference proteome</keyword>
<geneLocation type="plasmid" evidence="5">
    <name>prb98</name>
</geneLocation>
<feature type="transmembrane region" description="Helical" evidence="2">
    <location>
        <begin position="298"/>
        <end position="320"/>
    </location>
</feature>
<protein>
    <recommendedName>
        <fullName evidence="6">DUF3068 domain-containing protein</fullName>
    </recommendedName>
</protein>
<dbReference type="Pfam" id="PF11271">
    <property type="entry name" value="PorA"/>
    <property type="match status" value="1"/>
</dbReference>
<feature type="compositionally biased region" description="Basic and acidic residues" evidence="1">
    <location>
        <begin position="343"/>
        <end position="354"/>
    </location>
</feature>
<feature type="chain" id="PRO_5038885330" description="DUF3068 domain-containing protein" evidence="3">
    <location>
        <begin position="31"/>
        <end position="354"/>
    </location>
</feature>
<evidence type="ECO:0000313" key="4">
    <source>
        <dbReference type="EMBL" id="AWK76417.1"/>
    </source>
</evidence>
<evidence type="ECO:0000256" key="1">
    <source>
        <dbReference type="SAM" id="MobiDB-lite"/>
    </source>
</evidence>
<evidence type="ECO:0008006" key="6">
    <source>
        <dbReference type="Google" id="ProtNLM"/>
    </source>
</evidence>
<dbReference type="AlphaFoldDB" id="A0A2S2C691"/>